<dbReference type="GeneID" id="93293725"/>
<dbReference type="OrthoDB" id="5653077at2"/>
<evidence type="ECO:0000313" key="4">
    <source>
        <dbReference type="EMBL" id="STO20215.1"/>
    </source>
</evidence>
<evidence type="ECO:0000256" key="2">
    <source>
        <dbReference type="SAM" id="MobiDB-lite"/>
    </source>
</evidence>
<dbReference type="PANTHER" id="PTHR38043:SF1">
    <property type="entry name" value="PROTEIN HEMX"/>
    <property type="match status" value="1"/>
</dbReference>
<dbReference type="EC" id="2.1.1.107" evidence="4"/>
<keyword evidence="1" id="KW-0175">Coiled coil</keyword>
<dbReference type="EMBL" id="UGGT01000001">
    <property type="protein sequence ID" value="STO20215.1"/>
    <property type="molecule type" value="Genomic_DNA"/>
</dbReference>
<evidence type="ECO:0000256" key="3">
    <source>
        <dbReference type="SAM" id="Phobius"/>
    </source>
</evidence>
<dbReference type="InterPro" id="IPR007470">
    <property type="entry name" value="HemX"/>
</dbReference>
<reference evidence="4 5" key="1">
    <citation type="submission" date="2018-06" db="EMBL/GenBank/DDBJ databases">
        <authorList>
            <consortium name="Pathogen Informatics"/>
            <person name="Doyle S."/>
        </authorList>
    </citation>
    <scope>NUCLEOTIDE SEQUENCE [LARGE SCALE GENOMIC DNA]</scope>
    <source>
        <strain evidence="4 5">NCTC11370</strain>
    </source>
</reference>
<keyword evidence="4" id="KW-0489">Methyltransferase</keyword>
<dbReference type="GO" id="GO:0032259">
    <property type="term" value="P:methylation"/>
    <property type="evidence" value="ECO:0007669"/>
    <property type="project" value="UniProtKB-KW"/>
</dbReference>
<feature type="region of interest" description="Disordered" evidence="2">
    <location>
        <begin position="358"/>
        <end position="379"/>
    </location>
</feature>
<accession>A0A377G5Y1</accession>
<feature type="transmembrane region" description="Helical" evidence="3">
    <location>
        <begin position="37"/>
        <end position="60"/>
    </location>
</feature>
<keyword evidence="5" id="KW-1185">Reference proteome</keyword>
<dbReference type="GO" id="GO:0004851">
    <property type="term" value="F:uroporphyrin-III C-methyltransferase activity"/>
    <property type="evidence" value="ECO:0007669"/>
    <property type="project" value="UniProtKB-EC"/>
</dbReference>
<dbReference type="Pfam" id="PF04375">
    <property type="entry name" value="HemX"/>
    <property type="match status" value="1"/>
</dbReference>
<proteinExistence type="predicted"/>
<dbReference type="RefSeq" id="WP_019350208.1">
    <property type="nucleotide sequence ID" value="NZ_UGGT01000001.1"/>
</dbReference>
<feature type="compositionally biased region" description="Polar residues" evidence="2">
    <location>
        <begin position="359"/>
        <end position="379"/>
    </location>
</feature>
<evidence type="ECO:0000256" key="1">
    <source>
        <dbReference type="SAM" id="Coils"/>
    </source>
</evidence>
<gene>
    <name evidence="4" type="primary">hemX</name>
    <name evidence="4" type="ORF">NCTC11370_00267</name>
</gene>
<feature type="region of interest" description="Disordered" evidence="2">
    <location>
        <begin position="216"/>
        <end position="241"/>
    </location>
</feature>
<keyword evidence="3" id="KW-0472">Membrane</keyword>
<feature type="region of interest" description="Disordered" evidence="2">
    <location>
        <begin position="1"/>
        <end position="32"/>
    </location>
</feature>
<keyword evidence="3" id="KW-0812">Transmembrane</keyword>
<sequence length="379" mass="42401">MTSDSEAQVKKTKKVPPATPVEKTPPQNNSAVTRNNYIVPLFAFIVALIALGVAAYAIALNQQLHNQLNKTQTELTTQLQQFAHKQDQTQEQINSKTSNTEEFQTHLQDKLEQLDKQVQNALNQKFYQNQDWLLLKARYYLELAQINAHWSNGVDSTIALLEQADQLLKQLNDSKVFTIRQAIAKDIAQMQALPPVDVAGLLSQLDAAQNSINNLGIPLPVNENRPSPESPTTSPNKSSWRTHIESSMNVLEKLVIIRRHSEEIKPLMSPLLEALLKEKLHLNIQEAQWAVLNNEPFVYQLVLKQAINSLKQNFNENTPNTAALIKKLTELQQMNIIQKRPTVGTALPLLNELIDKKGASTNQPLDNASSKTSEPGGNP</sequence>
<keyword evidence="3" id="KW-1133">Transmembrane helix</keyword>
<dbReference type="Proteomes" id="UP000254554">
    <property type="component" value="Unassembled WGS sequence"/>
</dbReference>
<evidence type="ECO:0000313" key="5">
    <source>
        <dbReference type="Proteomes" id="UP000254554"/>
    </source>
</evidence>
<dbReference type="AlphaFoldDB" id="A0A377G5Y1"/>
<dbReference type="PANTHER" id="PTHR38043">
    <property type="entry name" value="PROTEIN HEMX"/>
    <property type="match status" value="1"/>
</dbReference>
<feature type="coiled-coil region" evidence="1">
    <location>
        <begin position="61"/>
        <end position="124"/>
    </location>
</feature>
<name>A0A377G5Y1_9GAMM</name>
<dbReference type="STRING" id="1094715.GCA_000236165_02815"/>
<feature type="compositionally biased region" description="Polar residues" evidence="2">
    <location>
        <begin position="224"/>
        <end position="241"/>
    </location>
</feature>
<keyword evidence="4" id="KW-0808">Transferase</keyword>
<protein>
    <submittedName>
        <fullName evidence="4">Uroporphyrinogen-III C-methyltransferase</fullName>
        <ecNumber evidence="4">2.1.1.107</ecNumber>
    </submittedName>
</protein>
<organism evidence="4 5">
    <name type="scientific">Fluoribacter dumoffii</name>
    <dbReference type="NCBI Taxonomy" id="463"/>
    <lineage>
        <taxon>Bacteria</taxon>
        <taxon>Pseudomonadati</taxon>
        <taxon>Pseudomonadota</taxon>
        <taxon>Gammaproteobacteria</taxon>
        <taxon>Legionellales</taxon>
        <taxon>Legionellaceae</taxon>
        <taxon>Fluoribacter</taxon>
    </lineage>
</organism>